<dbReference type="EMBL" id="BEZZ01003989">
    <property type="protein sequence ID" value="GCC17043.1"/>
    <property type="molecule type" value="Genomic_DNA"/>
</dbReference>
<dbReference type="PANTHER" id="PTHR45113:SF1">
    <property type="entry name" value="JUNCTIONAL ADHESION MOLECULE A"/>
    <property type="match status" value="1"/>
</dbReference>
<keyword evidence="5" id="KW-0597">Phosphoprotein</keyword>
<keyword evidence="14" id="KW-0393">Immunoglobulin domain</keyword>
<keyword evidence="12" id="KW-1015">Disulfide bond</keyword>
<evidence type="ECO:0000256" key="9">
    <source>
        <dbReference type="ARBA" id="ARBA00022949"/>
    </source>
</evidence>
<keyword evidence="7" id="KW-0732">Signal</keyword>
<dbReference type="GO" id="GO:0007155">
    <property type="term" value="P:cell adhesion"/>
    <property type="evidence" value="ECO:0007669"/>
    <property type="project" value="InterPro"/>
</dbReference>
<accession>A0A401RFX1</accession>
<dbReference type="AlphaFoldDB" id="A0A401RFX1"/>
<comment type="subcellular location">
    <subcellularLocation>
        <location evidence="2">Cell junction</location>
        <location evidence="2">Tight junction</location>
    </subcellularLocation>
    <subcellularLocation>
        <location evidence="1">Cell membrane</location>
        <topology evidence="1">Single-pass type I membrane protein</topology>
    </subcellularLocation>
</comment>
<keyword evidence="6" id="KW-0812">Transmembrane</keyword>
<keyword evidence="17" id="KW-1185">Reference proteome</keyword>
<keyword evidence="10" id="KW-1133">Transmembrane helix</keyword>
<dbReference type="InterPro" id="IPR036179">
    <property type="entry name" value="Ig-like_dom_sf"/>
</dbReference>
<keyword evidence="9" id="KW-0965">Cell junction</keyword>
<feature type="domain" description="Ig-like" evidence="15">
    <location>
        <begin position="14"/>
        <end position="118"/>
    </location>
</feature>
<dbReference type="InterPro" id="IPR003599">
    <property type="entry name" value="Ig_sub"/>
</dbReference>
<dbReference type="SMART" id="SM00409">
    <property type="entry name" value="IG"/>
    <property type="match status" value="1"/>
</dbReference>
<proteinExistence type="predicted"/>
<dbReference type="PANTHER" id="PTHR45113">
    <property type="entry name" value="JUNCTIONAL ADHESION MOLECULE A"/>
    <property type="match status" value="1"/>
</dbReference>
<organism evidence="16 17">
    <name type="scientific">Chiloscyllium punctatum</name>
    <name type="common">Brownbanded bambooshark</name>
    <name type="synonym">Hemiscyllium punctatum</name>
    <dbReference type="NCBI Taxonomy" id="137246"/>
    <lineage>
        <taxon>Eukaryota</taxon>
        <taxon>Metazoa</taxon>
        <taxon>Chordata</taxon>
        <taxon>Craniata</taxon>
        <taxon>Vertebrata</taxon>
        <taxon>Chondrichthyes</taxon>
        <taxon>Elasmobranchii</taxon>
        <taxon>Galeomorphii</taxon>
        <taxon>Galeoidea</taxon>
        <taxon>Orectolobiformes</taxon>
        <taxon>Hemiscylliidae</taxon>
        <taxon>Chiloscyllium</taxon>
    </lineage>
</organism>
<keyword evidence="11" id="KW-0472">Membrane</keyword>
<keyword evidence="4" id="KW-1003">Cell membrane</keyword>
<dbReference type="GO" id="GO:0050892">
    <property type="term" value="P:intestinal absorption"/>
    <property type="evidence" value="ECO:0007669"/>
    <property type="project" value="TreeGrafter"/>
</dbReference>
<evidence type="ECO:0000256" key="13">
    <source>
        <dbReference type="ARBA" id="ARBA00023180"/>
    </source>
</evidence>
<evidence type="ECO:0000256" key="2">
    <source>
        <dbReference type="ARBA" id="ARBA00004435"/>
    </source>
</evidence>
<feature type="non-terminal residue" evidence="16">
    <location>
        <position position="1"/>
    </location>
</feature>
<dbReference type="GO" id="GO:0005923">
    <property type="term" value="C:bicellular tight junction"/>
    <property type="evidence" value="ECO:0007669"/>
    <property type="project" value="UniProtKB-SubCell"/>
</dbReference>
<dbReference type="GO" id="GO:0090557">
    <property type="term" value="P:establishment of endothelial intestinal barrier"/>
    <property type="evidence" value="ECO:0007669"/>
    <property type="project" value="TreeGrafter"/>
</dbReference>
<keyword evidence="8" id="KW-0677">Repeat</keyword>
<evidence type="ECO:0000313" key="16">
    <source>
        <dbReference type="EMBL" id="GCC17043.1"/>
    </source>
</evidence>
<evidence type="ECO:0000256" key="10">
    <source>
        <dbReference type="ARBA" id="ARBA00022989"/>
    </source>
</evidence>
<evidence type="ECO:0000256" key="12">
    <source>
        <dbReference type="ARBA" id="ARBA00023157"/>
    </source>
</evidence>
<evidence type="ECO:0000256" key="8">
    <source>
        <dbReference type="ARBA" id="ARBA00022737"/>
    </source>
</evidence>
<evidence type="ECO:0000256" key="1">
    <source>
        <dbReference type="ARBA" id="ARBA00004251"/>
    </source>
</evidence>
<evidence type="ECO:0000256" key="3">
    <source>
        <dbReference type="ARBA" id="ARBA00022427"/>
    </source>
</evidence>
<gene>
    <name evidence="16" type="ORF">chiPu_0021478</name>
</gene>
<evidence type="ECO:0000256" key="4">
    <source>
        <dbReference type="ARBA" id="ARBA00022475"/>
    </source>
</evidence>
<dbReference type="GO" id="GO:0005886">
    <property type="term" value="C:plasma membrane"/>
    <property type="evidence" value="ECO:0007669"/>
    <property type="project" value="UniProtKB-SubCell"/>
</dbReference>
<sequence>PIKPQRAKHKLAVPQYTRASVTTNTHRVEVHSGGFAILTCLHSPDYGLIPQIDWTLVRTDGSVDVMALDSIPAWPYKDRIDAVINGLYMKKVFPYDSGTYTCKVTSQYGKRSGQVAIQLHVKAPPSEPFSVIADNPMITTRRGRSADLLCRQSPDFGPNPDVAWVYKKQDSSGELLAFKGRVSGRSFPFVTPVHMLLP</sequence>
<dbReference type="OrthoDB" id="10015491at2759"/>
<evidence type="ECO:0000256" key="14">
    <source>
        <dbReference type="ARBA" id="ARBA00023319"/>
    </source>
</evidence>
<dbReference type="STRING" id="137246.A0A401RFX1"/>
<evidence type="ECO:0000256" key="5">
    <source>
        <dbReference type="ARBA" id="ARBA00022553"/>
    </source>
</evidence>
<keyword evidence="3" id="KW-0796">Tight junction</keyword>
<dbReference type="PROSITE" id="PS50835">
    <property type="entry name" value="IG_LIKE"/>
    <property type="match status" value="1"/>
</dbReference>
<dbReference type="GO" id="GO:0090559">
    <property type="term" value="P:regulation of membrane permeability"/>
    <property type="evidence" value="ECO:0007669"/>
    <property type="project" value="TreeGrafter"/>
</dbReference>
<keyword evidence="13" id="KW-0325">Glycoprotein</keyword>
<dbReference type="SUPFAM" id="SSF48726">
    <property type="entry name" value="Immunoglobulin"/>
    <property type="match status" value="1"/>
</dbReference>
<dbReference type="InterPro" id="IPR042456">
    <property type="entry name" value="F11R"/>
</dbReference>
<dbReference type="InterPro" id="IPR007110">
    <property type="entry name" value="Ig-like_dom"/>
</dbReference>
<evidence type="ECO:0000313" key="17">
    <source>
        <dbReference type="Proteomes" id="UP000287033"/>
    </source>
</evidence>
<dbReference type="Gene3D" id="2.60.40.10">
    <property type="entry name" value="Immunoglobulins"/>
    <property type="match status" value="1"/>
</dbReference>
<dbReference type="Proteomes" id="UP000287033">
    <property type="component" value="Unassembled WGS sequence"/>
</dbReference>
<evidence type="ECO:0000256" key="6">
    <source>
        <dbReference type="ARBA" id="ARBA00022692"/>
    </source>
</evidence>
<evidence type="ECO:0000256" key="11">
    <source>
        <dbReference type="ARBA" id="ARBA00023136"/>
    </source>
</evidence>
<name>A0A401RFX1_CHIPU</name>
<comment type="caution">
    <text evidence="16">The sequence shown here is derived from an EMBL/GenBank/DDBJ whole genome shotgun (WGS) entry which is preliminary data.</text>
</comment>
<evidence type="ECO:0000256" key="7">
    <source>
        <dbReference type="ARBA" id="ARBA00022729"/>
    </source>
</evidence>
<evidence type="ECO:0000259" key="15">
    <source>
        <dbReference type="PROSITE" id="PS50835"/>
    </source>
</evidence>
<protein>
    <recommendedName>
        <fullName evidence="15">Ig-like domain-containing protein</fullName>
    </recommendedName>
</protein>
<reference evidence="16 17" key="1">
    <citation type="journal article" date="2018" name="Nat. Ecol. Evol.">
        <title>Shark genomes provide insights into elasmobranch evolution and the origin of vertebrates.</title>
        <authorList>
            <person name="Hara Y"/>
            <person name="Yamaguchi K"/>
            <person name="Onimaru K"/>
            <person name="Kadota M"/>
            <person name="Koyanagi M"/>
            <person name="Keeley SD"/>
            <person name="Tatsumi K"/>
            <person name="Tanaka K"/>
            <person name="Motone F"/>
            <person name="Kageyama Y"/>
            <person name="Nozu R"/>
            <person name="Adachi N"/>
            <person name="Nishimura O"/>
            <person name="Nakagawa R"/>
            <person name="Tanegashima C"/>
            <person name="Kiyatake I"/>
            <person name="Matsumoto R"/>
            <person name="Murakumo K"/>
            <person name="Nishida K"/>
            <person name="Terakita A"/>
            <person name="Kuratani S"/>
            <person name="Sato K"/>
            <person name="Hyodo S Kuraku.S."/>
        </authorList>
    </citation>
    <scope>NUCLEOTIDE SEQUENCE [LARGE SCALE GENOMIC DNA]</scope>
</reference>
<dbReference type="InterPro" id="IPR013783">
    <property type="entry name" value="Ig-like_fold"/>
</dbReference>